<dbReference type="Proteomes" id="UP000199459">
    <property type="component" value="Unassembled WGS sequence"/>
</dbReference>
<protein>
    <recommendedName>
        <fullName evidence="3">HNH endonuclease</fullName>
    </recommendedName>
</protein>
<dbReference type="RefSeq" id="WP_177167804.1">
    <property type="nucleotide sequence ID" value="NZ_FOCP01000059.1"/>
</dbReference>
<proteinExistence type="predicted"/>
<name>A0A1H8J7C8_9PROT</name>
<reference evidence="1 2" key="1">
    <citation type="submission" date="2016-10" db="EMBL/GenBank/DDBJ databases">
        <authorList>
            <person name="de Groot N.N."/>
        </authorList>
    </citation>
    <scope>NUCLEOTIDE SEQUENCE [LARGE SCALE GENOMIC DNA]</scope>
    <source>
        <strain evidence="1 2">Nm22</strain>
    </source>
</reference>
<dbReference type="EMBL" id="FOCP01000059">
    <property type="protein sequence ID" value="SEN76652.1"/>
    <property type="molecule type" value="Genomic_DNA"/>
</dbReference>
<accession>A0A1H8J7C8</accession>
<organism evidence="1 2">
    <name type="scientific">Nitrosomonas marina</name>
    <dbReference type="NCBI Taxonomy" id="917"/>
    <lineage>
        <taxon>Bacteria</taxon>
        <taxon>Pseudomonadati</taxon>
        <taxon>Pseudomonadota</taxon>
        <taxon>Betaproteobacteria</taxon>
        <taxon>Nitrosomonadales</taxon>
        <taxon>Nitrosomonadaceae</taxon>
        <taxon>Nitrosomonas</taxon>
    </lineage>
</organism>
<evidence type="ECO:0000313" key="2">
    <source>
        <dbReference type="Proteomes" id="UP000199459"/>
    </source>
</evidence>
<sequence length="120" mass="13708">MNIKHAVIIVAAVFLMPLPVVAINQYIETRCCVDEIKRDADGDISRSWKAKREFRRRWPCPTGARLYEPCPGWHIDHVIPLACGGADSVSNMQWLPVEIKSCAGEFCKDRWERDIYCGSE</sequence>
<evidence type="ECO:0000313" key="1">
    <source>
        <dbReference type="EMBL" id="SEN76652.1"/>
    </source>
</evidence>
<dbReference type="AlphaFoldDB" id="A0A1H8J7C8"/>
<gene>
    <name evidence="1" type="ORF">SAMN05216325_1593</name>
</gene>
<evidence type="ECO:0008006" key="3">
    <source>
        <dbReference type="Google" id="ProtNLM"/>
    </source>
</evidence>
<dbReference type="CDD" id="cd00085">
    <property type="entry name" value="HNHc"/>
    <property type="match status" value="1"/>
</dbReference>
<dbReference type="InterPro" id="IPR003615">
    <property type="entry name" value="HNH_nuc"/>
</dbReference>